<keyword evidence="2" id="KW-1185">Reference proteome</keyword>
<organism evidence="1 2">
    <name type="scientific">Aspergillus ellipticus CBS 707.79</name>
    <dbReference type="NCBI Taxonomy" id="1448320"/>
    <lineage>
        <taxon>Eukaryota</taxon>
        <taxon>Fungi</taxon>
        <taxon>Dikarya</taxon>
        <taxon>Ascomycota</taxon>
        <taxon>Pezizomycotina</taxon>
        <taxon>Eurotiomycetes</taxon>
        <taxon>Eurotiomycetidae</taxon>
        <taxon>Eurotiales</taxon>
        <taxon>Aspergillaceae</taxon>
        <taxon>Aspergillus</taxon>
        <taxon>Aspergillus subgen. Circumdati</taxon>
    </lineage>
</organism>
<protein>
    <submittedName>
        <fullName evidence="1">Uncharacterized protein</fullName>
    </submittedName>
</protein>
<gene>
    <name evidence="1" type="ORF">BO71DRAFT_408801</name>
</gene>
<sequence>MAPTPLSLATRQPCPLPVLCCAAAESRPPGANPPSGPIPDLTGWYVKVPGRSFGAQYCPASKKKDHDAFIRKILIEKLQDVEQNQQDNDFLTSELKSTETYPLIALIVKAFYWYLGRLPRRPSNLEKRRR</sequence>
<proteinExistence type="predicted"/>
<reference evidence="1 2" key="1">
    <citation type="submission" date="2018-02" db="EMBL/GenBank/DDBJ databases">
        <title>The genomes of Aspergillus section Nigri reveals drivers in fungal speciation.</title>
        <authorList>
            <consortium name="DOE Joint Genome Institute"/>
            <person name="Vesth T.C."/>
            <person name="Nybo J."/>
            <person name="Theobald S."/>
            <person name="Brandl J."/>
            <person name="Frisvad J.C."/>
            <person name="Nielsen K.F."/>
            <person name="Lyhne E.K."/>
            <person name="Kogle M.E."/>
            <person name="Kuo A."/>
            <person name="Riley R."/>
            <person name="Clum A."/>
            <person name="Nolan M."/>
            <person name="Lipzen A."/>
            <person name="Salamov A."/>
            <person name="Henrissat B."/>
            <person name="Wiebenga A."/>
            <person name="De vries R.P."/>
            <person name="Grigoriev I.V."/>
            <person name="Mortensen U.H."/>
            <person name="Andersen M.R."/>
            <person name="Baker S.E."/>
        </authorList>
    </citation>
    <scope>NUCLEOTIDE SEQUENCE [LARGE SCALE GENOMIC DNA]</scope>
    <source>
        <strain evidence="1 2">CBS 707.79</strain>
    </source>
</reference>
<evidence type="ECO:0000313" key="2">
    <source>
        <dbReference type="Proteomes" id="UP000247810"/>
    </source>
</evidence>
<evidence type="ECO:0000313" key="1">
    <source>
        <dbReference type="EMBL" id="PYH95094.1"/>
    </source>
</evidence>
<name>A0A319DD35_9EURO</name>
<dbReference type="Proteomes" id="UP000247810">
    <property type="component" value="Unassembled WGS sequence"/>
</dbReference>
<dbReference type="EMBL" id="KZ825859">
    <property type="protein sequence ID" value="PYH95094.1"/>
    <property type="molecule type" value="Genomic_DNA"/>
</dbReference>
<dbReference type="AlphaFoldDB" id="A0A319DD35"/>
<dbReference type="VEuPathDB" id="FungiDB:BO71DRAFT_408801"/>
<accession>A0A319DD35</accession>